<gene>
    <name evidence="3" type="ORF">PRABACTJOHN_01884</name>
</gene>
<reference evidence="3 4" key="2">
    <citation type="submission" date="2008-10" db="EMBL/GenBank/DDBJ databases">
        <authorList>
            <person name="Fulton L."/>
            <person name="Clifton S."/>
            <person name="Fulton B."/>
            <person name="Xu J."/>
            <person name="Minx P."/>
            <person name="Pepin K.H."/>
            <person name="Johnson M."/>
            <person name="Bhonagiri V."/>
            <person name="Nash W.E."/>
            <person name="Mardis E.R."/>
            <person name="Wilson R.K."/>
        </authorList>
    </citation>
    <scope>NUCLEOTIDE SEQUENCE [LARGE SCALE GENOMIC DNA]</scope>
    <source>
        <strain evidence="3 4">DSM 18315</strain>
    </source>
</reference>
<dbReference type="AlphaFoldDB" id="B7BA29"/>
<evidence type="ECO:0000313" key="4">
    <source>
        <dbReference type="Proteomes" id="UP000005510"/>
    </source>
</evidence>
<keyword evidence="1" id="KW-1133">Transmembrane helix</keyword>
<accession>B7BA29</accession>
<protein>
    <recommendedName>
        <fullName evidence="2">Lnb-like transmembrane domain-containing protein</fullName>
    </recommendedName>
</protein>
<keyword evidence="1" id="KW-0472">Membrane</keyword>
<feature type="domain" description="Lnb-like transmembrane" evidence="2">
    <location>
        <begin position="2"/>
        <end position="32"/>
    </location>
</feature>
<dbReference type="Pfam" id="PF25221">
    <property type="entry name" value="5TMH_Lnb"/>
    <property type="match status" value="1"/>
</dbReference>
<sequence length="43" mass="5099">MLAGWHFIPQHLNTAFIPLVMSIWLRSGYGVYRKIWNIGYGKY</sequence>
<dbReference type="HOGENOM" id="CLU_3237159_0_0_10"/>
<dbReference type="EMBL" id="ABYH01000213">
    <property type="protein sequence ID" value="EEC96709.1"/>
    <property type="molecule type" value="Genomic_DNA"/>
</dbReference>
<keyword evidence="1" id="KW-0812">Transmembrane</keyword>
<organism evidence="3 4">
    <name type="scientific">Parabacteroides johnsonii DSM 18315</name>
    <dbReference type="NCBI Taxonomy" id="537006"/>
    <lineage>
        <taxon>Bacteria</taxon>
        <taxon>Pseudomonadati</taxon>
        <taxon>Bacteroidota</taxon>
        <taxon>Bacteroidia</taxon>
        <taxon>Bacteroidales</taxon>
        <taxon>Tannerellaceae</taxon>
        <taxon>Parabacteroides</taxon>
    </lineage>
</organism>
<proteinExistence type="predicted"/>
<dbReference type="InterPro" id="IPR057436">
    <property type="entry name" value="5TMH_Lnb"/>
</dbReference>
<comment type="caution">
    <text evidence="3">The sequence shown here is derived from an EMBL/GenBank/DDBJ whole genome shotgun (WGS) entry which is preliminary data.</text>
</comment>
<evidence type="ECO:0000259" key="2">
    <source>
        <dbReference type="Pfam" id="PF25221"/>
    </source>
</evidence>
<evidence type="ECO:0000256" key="1">
    <source>
        <dbReference type="SAM" id="Phobius"/>
    </source>
</evidence>
<name>B7BA29_9BACT</name>
<dbReference type="Proteomes" id="UP000005510">
    <property type="component" value="Unassembled WGS sequence"/>
</dbReference>
<dbReference type="STRING" id="537006.PRABACTJOHN_01884"/>
<reference evidence="3 4" key="1">
    <citation type="submission" date="2008-10" db="EMBL/GenBank/DDBJ databases">
        <title>Draft genome sequence of Parabacteroides johnsonii (DSM 18315).</title>
        <authorList>
            <person name="Sudarsanam P."/>
            <person name="Ley R."/>
            <person name="Guruge J."/>
            <person name="Turnbaugh P.J."/>
            <person name="Mahowald M."/>
            <person name="Liep D."/>
            <person name="Gordon J."/>
        </authorList>
    </citation>
    <scope>NUCLEOTIDE SEQUENCE [LARGE SCALE GENOMIC DNA]</scope>
    <source>
        <strain evidence="3 4">DSM 18315</strain>
    </source>
</reference>
<evidence type="ECO:0000313" key="3">
    <source>
        <dbReference type="EMBL" id="EEC96709.1"/>
    </source>
</evidence>
<feature type="transmembrane region" description="Helical" evidence="1">
    <location>
        <begin position="12"/>
        <end position="32"/>
    </location>
</feature>